<dbReference type="Gene3D" id="3.40.220.10">
    <property type="entry name" value="Leucine Aminopeptidase, subunit E, domain 1"/>
    <property type="match status" value="1"/>
</dbReference>
<evidence type="ECO:0000313" key="1">
    <source>
        <dbReference type="EMBL" id="MBC5851455.1"/>
    </source>
</evidence>
<dbReference type="InterPro" id="IPR043472">
    <property type="entry name" value="Macro_dom-like"/>
</dbReference>
<reference evidence="1" key="1">
    <citation type="submission" date="2020-08" db="EMBL/GenBank/DDBJ databases">
        <title>Genome Sequencing and Pan-Genome Analysis of Migratory bird Vibrio Strains, Inner Mongolia.</title>
        <authorList>
            <person name="Zheng L."/>
        </authorList>
    </citation>
    <scope>NUCLEOTIDE SEQUENCE</scope>
    <source>
        <strain evidence="1">M13F</strain>
    </source>
</reference>
<accession>A0A9X0RAW5</accession>
<dbReference type="PANTHER" id="PTHR12521:SF0">
    <property type="entry name" value="ADP-RIBOSE GLYCOHYDROLASE OARD1"/>
    <property type="match status" value="1"/>
</dbReference>
<dbReference type="SUPFAM" id="SSF52949">
    <property type="entry name" value="Macro domain-like"/>
    <property type="match status" value="1"/>
</dbReference>
<dbReference type="AlphaFoldDB" id="A0A9X0RAW5"/>
<keyword evidence="2" id="KW-1185">Reference proteome</keyword>
<name>A0A9X0RAW5_VIBME</name>
<sequence>MFDPIIGYANLGSFAGIGSRRISHITSLKHAQFAFCMALFGYTNNTGGADGIDTSTEFGSKLAYDWLSDNFGLPKGEYERVLNCFLPWAGFNGRGNGKEYIVPPKTNQIVSIAQSHHPDWQYLGDGARNMMCRNTCQVLGETLQKPVNLVMCHTPDGALDESQTSSKTGGTGQAIRIASKRGIKVFNTGNPQIDALINQKLENARSVILQKFGFDPLEYVEKKYNEFQPFKKVHKGDFVQAMLDKEYDILIHGCNCQNAMGSGFALRVKQEFNEAYQADLRTKKADRKKLGTFTYANLQRGDANFTVVNAYTQFRWGRQPILHSDYEAVRKSLRAINKAFPTGRILMPRIASGLSNGCWVTVSNIIATELKGRDITIVEKKERELDLELNNTSGREIGSQQQLGFF</sequence>
<protein>
    <submittedName>
        <fullName evidence="1">Uncharacterized protein</fullName>
    </submittedName>
</protein>
<dbReference type="Proteomes" id="UP000615796">
    <property type="component" value="Unassembled WGS sequence"/>
</dbReference>
<dbReference type="InterPro" id="IPR050892">
    <property type="entry name" value="ADP-ribose_metab_enzymes"/>
</dbReference>
<dbReference type="PANTHER" id="PTHR12521">
    <property type="entry name" value="PROTEIN C6ORF130"/>
    <property type="match status" value="1"/>
</dbReference>
<dbReference type="RefSeq" id="WP_187026255.1">
    <property type="nucleotide sequence ID" value="NZ_JACRUP010000006.1"/>
</dbReference>
<dbReference type="EMBL" id="JACRUP010000006">
    <property type="protein sequence ID" value="MBC5851455.1"/>
    <property type="molecule type" value="Genomic_DNA"/>
</dbReference>
<evidence type="ECO:0000313" key="2">
    <source>
        <dbReference type="Proteomes" id="UP000615796"/>
    </source>
</evidence>
<comment type="caution">
    <text evidence="1">The sequence shown here is derived from an EMBL/GenBank/DDBJ whole genome shotgun (WGS) entry which is preliminary data.</text>
</comment>
<dbReference type="GO" id="GO:0140291">
    <property type="term" value="P:peptidyl-glutamate ADP-deribosylation"/>
    <property type="evidence" value="ECO:0007669"/>
    <property type="project" value="TreeGrafter"/>
</dbReference>
<gene>
    <name evidence="1" type="ORF">H8Q88_10975</name>
</gene>
<organism evidence="1 2">
    <name type="scientific">Vibrio metschnikovii</name>
    <dbReference type="NCBI Taxonomy" id="28172"/>
    <lineage>
        <taxon>Bacteria</taxon>
        <taxon>Pseudomonadati</taxon>
        <taxon>Pseudomonadota</taxon>
        <taxon>Gammaproteobacteria</taxon>
        <taxon>Vibrionales</taxon>
        <taxon>Vibrionaceae</taxon>
        <taxon>Vibrio</taxon>
    </lineage>
</organism>
<proteinExistence type="predicted"/>